<protein>
    <submittedName>
        <fullName evidence="1">Sulfotransferase domain superfamily</fullName>
    </submittedName>
</protein>
<dbReference type="EMBL" id="CAACVJ010000268">
    <property type="protein sequence ID" value="VEP15497.1"/>
    <property type="molecule type" value="Genomic_DNA"/>
</dbReference>
<dbReference type="Pfam" id="PF13469">
    <property type="entry name" value="Sulfotransfer_3"/>
    <property type="match status" value="1"/>
</dbReference>
<dbReference type="PANTHER" id="PTHR10704:SF44">
    <property type="entry name" value="LD35051P-RELATED"/>
    <property type="match status" value="1"/>
</dbReference>
<keyword evidence="1" id="KW-0808">Transferase</keyword>
<reference evidence="1 2" key="1">
    <citation type="submission" date="2019-01" db="EMBL/GenBank/DDBJ databases">
        <authorList>
            <person name="Brito A."/>
        </authorList>
    </citation>
    <scope>NUCLEOTIDE SEQUENCE [LARGE SCALE GENOMIC DNA]</scope>
    <source>
        <strain evidence="1">1</strain>
    </source>
</reference>
<dbReference type="InterPro" id="IPR027417">
    <property type="entry name" value="P-loop_NTPase"/>
</dbReference>
<dbReference type="GO" id="GO:0006044">
    <property type="term" value="P:N-acetylglucosamine metabolic process"/>
    <property type="evidence" value="ECO:0007669"/>
    <property type="project" value="TreeGrafter"/>
</dbReference>
<dbReference type="RefSeq" id="WP_144865518.1">
    <property type="nucleotide sequence ID" value="NZ_LR213794.1"/>
</dbReference>
<sequence>MIRNQQEIIETTEKVRLDPVFIIGYSRSGTTMLRLMLNKHPELFIPKESEYFQQIPKQYRNRIHQIKDIDYILQTIPDYYSSILNKEHFEKLLRENLPGDNRVLLACLYKACAISTGKENARWGDKKPQHWQFVYHLQKWYPKAQFVNIVRDPRDVITSMEKSLPENIPLRQFFPAHIIVAWQWQYVYKTMTVQEKILGNERYLKLRYQDLVSNPKENLEQICDFLHEKTDYISEMLNFYQEARDPKLSDKGEQFRGTKNQVNTQSIGNFRDFLNQQQIEDIEYICGETMAEMGHSKVSTSPAIGRRIYLNSVCYTLTNLWKAVRVNRLLKGSL</sequence>
<evidence type="ECO:0000313" key="1">
    <source>
        <dbReference type="EMBL" id="VEP15497.1"/>
    </source>
</evidence>
<dbReference type="InterPro" id="IPR051135">
    <property type="entry name" value="Gal/GlcNAc/GalNAc_ST"/>
</dbReference>
<dbReference type="OrthoDB" id="5729795at2"/>
<dbReference type="Proteomes" id="UP000320055">
    <property type="component" value="Unassembled WGS sequence"/>
</dbReference>
<dbReference type="GO" id="GO:0006790">
    <property type="term" value="P:sulfur compound metabolic process"/>
    <property type="evidence" value="ECO:0007669"/>
    <property type="project" value="TreeGrafter"/>
</dbReference>
<organism evidence="1 2">
    <name type="scientific">Hyella patelloides LEGE 07179</name>
    <dbReference type="NCBI Taxonomy" id="945734"/>
    <lineage>
        <taxon>Bacteria</taxon>
        <taxon>Bacillati</taxon>
        <taxon>Cyanobacteriota</taxon>
        <taxon>Cyanophyceae</taxon>
        <taxon>Pleurocapsales</taxon>
        <taxon>Hyellaceae</taxon>
        <taxon>Hyella</taxon>
    </lineage>
</organism>
<dbReference type="Gene3D" id="3.40.50.300">
    <property type="entry name" value="P-loop containing nucleotide triphosphate hydrolases"/>
    <property type="match status" value="1"/>
</dbReference>
<keyword evidence="2" id="KW-1185">Reference proteome</keyword>
<accession>A0A563VVS0</accession>
<dbReference type="PANTHER" id="PTHR10704">
    <property type="entry name" value="CARBOHYDRATE SULFOTRANSFERASE"/>
    <property type="match status" value="1"/>
</dbReference>
<gene>
    <name evidence="1" type="ORF">H1P_340023</name>
</gene>
<proteinExistence type="predicted"/>
<dbReference type="SUPFAM" id="SSF52540">
    <property type="entry name" value="P-loop containing nucleoside triphosphate hydrolases"/>
    <property type="match status" value="1"/>
</dbReference>
<dbReference type="AlphaFoldDB" id="A0A563VVS0"/>
<dbReference type="GO" id="GO:0001517">
    <property type="term" value="F:N-acetylglucosamine 6-O-sulfotransferase activity"/>
    <property type="evidence" value="ECO:0007669"/>
    <property type="project" value="TreeGrafter"/>
</dbReference>
<evidence type="ECO:0000313" key="2">
    <source>
        <dbReference type="Proteomes" id="UP000320055"/>
    </source>
</evidence>
<name>A0A563VVS0_9CYAN</name>